<gene>
    <name evidence="1" type="ORF">DYBT9275_00928</name>
</gene>
<name>A0A916JB16_9BACT</name>
<dbReference type="AlphaFoldDB" id="A0A916JB16"/>
<evidence type="ECO:0000313" key="2">
    <source>
        <dbReference type="Proteomes" id="UP000680038"/>
    </source>
</evidence>
<dbReference type="Pfam" id="PF13589">
    <property type="entry name" value="HATPase_c_3"/>
    <property type="match status" value="1"/>
</dbReference>
<dbReference type="InterPro" id="IPR036890">
    <property type="entry name" value="HATPase_C_sf"/>
</dbReference>
<dbReference type="RefSeq" id="WP_215237633.1">
    <property type="nucleotide sequence ID" value="NZ_CAJRAF010000001.1"/>
</dbReference>
<evidence type="ECO:0000313" key="1">
    <source>
        <dbReference type="EMBL" id="CAG4992271.1"/>
    </source>
</evidence>
<evidence type="ECO:0008006" key="3">
    <source>
        <dbReference type="Google" id="ProtNLM"/>
    </source>
</evidence>
<protein>
    <recommendedName>
        <fullName evidence="3">ATP-binding protein</fullName>
    </recommendedName>
</protein>
<organism evidence="1 2">
    <name type="scientific">Dyadobacter helix</name>
    <dbReference type="NCBI Taxonomy" id="2822344"/>
    <lineage>
        <taxon>Bacteria</taxon>
        <taxon>Pseudomonadati</taxon>
        <taxon>Bacteroidota</taxon>
        <taxon>Cytophagia</taxon>
        <taxon>Cytophagales</taxon>
        <taxon>Spirosomataceae</taxon>
        <taxon>Dyadobacter</taxon>
    </lineage>
</organism>
<sequence>MNDDTVKASPTKRFFVEMLTRDIEVQDAILDLLDNCVDGILRTIDRNSPSQTPYEGYYARINFDNQSFEIQDNCGGIPKDVAINYAFMMGRPKKDRDEDLPTVGMYGIGMKRAIFKLGRSCTVKSYTKNDAFEVTIDPVWMSSDDNWNLGLNNIDNIGNIVGTHIKIEDFPINIKEYFDANMPVYTSLPATIAQHFSFIIKKGFKIFVNEIEINPKDVSLLISSDGQLIRNSITPYMYQGTINSVNVYLVVGFYKPMIDSDELEEEAKTRRSTEDAGWTIVCNDRVVLYNDKTILTGWGEANVPSYHTQFIGIFGIVFFESNHASNLPLTTTKRGVDGSSTIYLKVKNFMRDGLKKFTDYTNYWKPFNKEQKEFVENAIPKDIISLAKTERNDAWNRVRGSDNEYKLDLPLRRPPEVNSDPMQSIRFFKKKSEIERVKNYFFDEEQRVKPSEVGVKCFDSILNQLEQ</sequence>
<dbReference type="Proteomes" id="UP000680038">
    <property type="component" value="Unassembled WGS sequence"/>
</dbReference>
<keyword evidence="2" id="KW-1185">Reference proteome</keyword>
<accession>A0A916JB16</accession>
<dbReference type="EMBL" id="CAJRAF010000001">
    <property type="protein sequence ID" value="CAG4992271.1"/>
    <property type="molecule type" value="Genomic_DNA"/>
</dbReference>
<reference evidence="1" key="1">
    <citation type="submission" date="2021-04" db="EMBL/GenBank/DDBJ databases">
        <authorList>
            <person name="Rodrigo-Torres L."/>
            <person name="Arahal R. D."/>
            <person name="Lucena T."/>
        </authorList>
    </citation>
    <scope>NUCLEOTIDE SEQUENCE</scope>
    <source>
        <strain evidence="1">CECT 9275</strain>
    </source>
</reference>
<dbReference type="SUPFAM" id="SSF55874">
    <property type="entry name" value="ATPase domain of HSP90 chaperone/DNA topoisomerase II/histidine kinase"/>
    <property type="match status" value="1"/>
</dbReference>
<proteinExistence type="predicted"/>
<comment type="caution">
    <text evidence="1">The sequence shown here is derived from an EMBL/GenBank/DDBJ whole genome shotgun (WGS) entry which is preliminary data.</text>
</comment>
<dbReference type="Gene3D" id="3.30.565.10">
    <property type="entry name" value="Histidine kinase-like ATPase, C-terminal domain"/>
    <property type="match status" value="1"/>
</dbReference>